<keyword evidence="6 10" id="KW-0472">Membrane</keyword>
<dbReference type="CDD" id="cd12914">
    <property type="entry name" value="PDC1_DGC_like"/>
    <property type="match status" value="1"/>
</dbReference>
<keyword evidence="2" id="KW-1003">Cell membrane</keyword>
<dbReference type="CDD" id="cd06225">
    <property type="entry name" value="HAMP"/>
    <property type="match status" value="1"/>
</dbReference>
<dbReference type="PROSITE" id="PS50111">
    <property type="entry name" value="CHEMOTAXIS_TRANSDUC_2"/>
    <property type="match status" value="1"/>
</dbReference>
<evidence type="ECO:0000256" key="8">
    <source>
        <dbReference type="ARBA" id="ARBA00029447"/>
    </source>
</evidence>
<evidence type="ECO:0000256" key="7">
    <source>
        <dbReference type="ARBA" id="ARBA00023224"/>
    </source>
</evidence>
<evidence type="ECO:0000256" key="2">
    <source>
        <dbReference type="ARBA" id="ARBA00022475"/>
    </source>
</evidence>
<evidence type="ECO:0000256" key="9">
    <source>
        <dbReference type="PROSITE-ProRule" id="PRU00284"/>
    </source>
</evidence>
<gene>
    <name evidence="13" type="ORF">psyc5s11_53310</name>
</gene>
<evidence type="ECO:0000256" key="3">
    <source>
        <dbReference type="ARBA" id="ARBA00022500"/>
    </source>
</evidence>
<accession>A0ABN6J4L2</accession>
<dbReference type="InterPro" id="IPR033479">
    <property type="entry name" value="dCache_1"/>
</dbReference>
<evidence type="ECO:0000259" key="12">
    <source>
        <dbReference type="PROSITE" id="PS50885"/>
    </source>
</evidence>
<dbReference type="Gene3D" id="1.10.287.950">
    <property type="entry name" value="Methyl-accepting chemotaxis protein"/>
    <property type="match status" value="1"/>
</dbReference>
<evidence type="ECO:0000256" key="6">
    <source>
        <dbReference type="ARBA" id="ARBA00023136"/>
    </source>
</evidence>
<dbReference type="RefSeq" id="WP_224035459.1">
    <property type="nucleotide sequence ID" value="NZ_AP024849.1"/>
</dbReference>
<dbReference type="CDD" id="cd12912">
    <property type="entry name" value="PDC2_MCP_like"/>
    <property type="match status" value="1"/>
</dbReference>
<reference evidence="14" key="1">
    <citation type="submission" date="2021-07" db="EMBL/GenBank/DDBJ databases">
        <title>Complete genome sequencing of a Clostridium isolate.</title>
        <authorList>
            <person name="Ueki A."/>
            <person name="Tonouchi A."/>
        </authorList>
    </citation>
    <scope>NUCLEOTIDE SEQUENCE [LARGE SCALE GENOMIC DNA]</scope>
    <source>
        <strain evidence="14">C5S11</strain>
    </source>
</reference>
<dbReference type="SMART" id="SM00283">
    <property type="entry name" value="MA"/>
    <property type="match status" value="1"/>
</dbReference>
<dbReference type="InterPro" id="IPR003660">
    <property type="entry name" value="HAMP_dom"/>
</dbReference>
<dbReference type="InterPro" id="IPR004089">
    <property type="entry name" value="MCPsignal_dom"/>
</dbReference>
<evidence type="ECO:0000256" key="10">
    <source>
        <dbReference type="SAM" id="Phobius"/>
    </source>
</evidence>
<dbReference type="Gene3D" id="3.30.450.20">
    <property type="entry name" value="PAS domain"/>
    <property type="match status" value="1"/>
</dbReference>
<dbReference type="PANTHER" id="PTHR32089:SF112">
    <property type="entry name" value="LYSOZYME-LIKE PROTEIN-RELATED"/>
    <property type="match status" value="1"/>
</dbReference>
<proteinExistence type="inferred from homology"/>
<protein>
    <submittedName>
        <fullName evidence="13">Methyl-accepting chemotaxis protein</fullName>
    </submittedName>
</protein>
<dbReference type="PROSITE" id="PS50885">
    <property type="entry name" value="HAMP"/>
    <property type="match status" value="1"/>
</dbReference>
<evidence type="ECO:0000259" key="11">
    <source>
        <dbReference type="PROSITE" id="PS50111"/>
    </source>
</evidence>
<evidence type="ECO:0000313" key="13">
    <source>
        <dbReference type="EMBL" id="BCZ49264.1"/>
    </source>
</evidence>
<dbReference type="PANTHER" id="PTHR32089">
    <property type="entry name" value="METHYL-ACCEPTING CHEMOTAXIS PROTEIN MCPB"/>
    <property type="match status" value="1"/>
</dbReference>
<comment type="similarity">
    <text evidence="8">Belongs to the methyl-accepting chemotaxis (MCP) protein family.</text>
</comment>
<dbReference type="Gene3D" id="6.10.340.10">
    <property type="match status" value="1"/>
</dbReference>
<keyword evidence="7 9" id="KW-0807">Transducer</keyword>
<evidence type="ECO:0000256" key="1">
    <source>
        <dbReference type="ARBA" id="ARBA00004651"/>
    </source>
</evidence>
<keyword evidence="5 10" id="KW-1133">Transmembrane helix</keyword>
<keyword evidence="4 10" id="KW-0812">Transmembrane</keyword>
<organism evidence="13 14">
    <name type="scientific">Clostridium gelidum</name>
    <dbReference type="NCBI Taxonomy" id="704125"/>
    <lineage>
        <taxon>Bacteria</taxon>
        <taxon>Bacillati</taxon>
        <taxon>Bacillota</taxon>
        <taxon>Clostridia</taxon>
        <taxon>Eubacteriales</taxon>
        <taxon>Clostridiaceae</taxon>
        <taxon>Clostridium</taxon>
    </lineage>
</organism>
<dbReference type="Pfam" id="PF02743">
    <property type="entry name" value="dCache_1"/>
    <property type="match status" value="1"/>
</dbReference>
<dbReference type="Pfam" id="PF00015">
    <property type="entry name" value="MCPsignal"/>
    <property type="match status" value="1"/>
</dbReference>
<dbReference type="Proteomes" id="UP000824633">
    <property type="component" value="Chromosome"/>
</dbReference>
<dbReference type="SUPFAM" id="SSF58104">
    <property type="entry name" value="Methyl-accepting chemotaxis protein (MCP) signaling domain"/>
    <property type="match status" value="1"/>
</dbReference>
<feature type="domain" description="Methyl-accepting transducer" evidence="11">
    <location>
        <begin position="372"/>
        <end position="637"/>
    </location>
</feature>
<evidence type="ECO:0000313" key="14">
    <source>
        <dbReference type="Proteomes" id="UP000824633"/>
    </source>
</evidence>
<name>A0ABN6J4L2_9CLOT</name>
<comment type="subcellular location">
    <subcellularLocation>
        <location evidence="1">Cell membrane</location>
        <topology evidence="1">Multi-pass membrane protein</topology>
    </subcellularLocation>
</comment>
<dbReference type="SMART" id="SM00304">
    <property type="entry name" value="HAMP"/>
    <property type="match status" value="1"/>
</dbReference>
<evidence type="ECO:0000256" key="5">
    <source>
        <dbReference type="ARBA" id="ARBA00022989"/>
    </source>
</evidence>
<keyword evidence="3" id="KW-0145">Chemotaxis</keyword>
<keyword evidence="14" id="KW-1185">Reference proteome</keyword>
<dbReference type="Pfam" id="PF00672">
    <property type="entry name" value="HAMP"/>
    <property type="match status" value="1"/>
</dbReference>
<evidence type="ECO:0000256" key="4">
    <source>
        <dbReference type="ARBA" id="ARBA00022692"/>
    </source>
</evidence>
<dbReference type="EMBL" id="AP024849">
    <property type="protein sequence ID" value="BCZ49264.1"/>
    <property type="molecule type" value="Genomic_DNA"/>
</dbReference>
<feature type="transmembrane region" description="Helical" evidence="10">
    <location>
        <begin position="283"/>
        <end position="304"/>
    </location>
</feature>
<feature type="domain" description="HAMP" evidence="12">
    <location>
        <begin position="305"/>
        <end position="360"/>
    </location>
</feature>
<sequence length="666" mass="72949">MKSIRIKIVLAISLLLLIVCIGFGISSYFITSNILISNVDMELPQLAQQGTYAVEKSLAEQWTSLEVLASNDKIRDPSVQMDDKIKIMKEEAKRTGDINIAYADIDGNTIAPNGKVVSIKDREYFQKAIKGEKSVSDPIEDKTNPGSMIMNYAVPVKWNDKIVGVIFKVRDGNNLSEMTNKIVLGASGKAYMINSKGTTIANYNKDLVIKMDNIFDNLAKNPNLQDMVNVQKEMLKGGVGPGHYTYNGAVKYIGYAPVNGTQWFLAVTIPQNEILSGLDSLKISVLVIAIIFLLIGIAYGILFSKAITKPIISMAEHLKIMAGGDFTKDISESLLKNKDETGILAKSVDTMQRSVRDVIKSVKRESTFVLECTELEKKNMHELVQQIEGTSATTQELAASMEETAASAEEMMATSQQIESAVHSIEENSQKGAIEAGEINKRAEETKQSVQYSQKKSNEIFANTKIELEKAIESSKVVEQINVLLESIMNISSQTNLLALNAAIEAARAGEAGKGFSVVADEIRKLAEQSKNTVIEIQNTTTKVTESVVNLSESSNRLLIFMDTDVKNDYETMLNTAHKYSRDAEFIDNLVTEFSSTSEELLASISDVLMTIDGVAQAASEGAGGTTDIANRVSDVNSKSTDVLEESLKVKASSEKLMEEISKFKI</sequence>